<name>A0A4Y1ZV38_ARAVE</name>
<gene>
    <name evidence="1" type="primary">Rfc3_0</name>
    <name evidence="1" type="ORF">AVEN_171756_1</name>
</gene>
<comment type="caution">
    <text evidence="1">The sequence shown here is derived from an EMBL/GenBank/DDBJ whole genome shotgun (WGS) entry which is preliminary data.</text>
</comment>
<dbReference type="FunFam" id="1.20.272.10:FF:000002">
    <property type="entry name" value="Replication factor C subunit 3"/>
    <property type="match status" value="1"/>
</dbReference>
<dbReference type="InterPro" id="IPR008921">
    <property type="entry name" value="DNA_pol3_clamp-load_cplx_C"/>
</dbReference>
<organism evidence="1 2">
    <name type="scientific">Araneus ventricosus</name>
    <name type="common">Orbweaver spider</name>
    <name type="synonym">Epeira ventricosa</name>
    <dbReference type="NCBI Taxonomy" id="182803"/>
    <lineage>
        <taxon>Eukaryota</taxon>
        <taxon>Metazoa</taxon>
        <taxon>Ecdysozoa</taxon>
        <taxon>Arthropoda</taxon>
        <taxon>Chelicerata</taxon>
        <taxon>Arachnida</taxon>
        <taxon>Araneae</taxon>
        <taxon>Araneomorphae</taxon>
        <taxon>Entelegynae</taxon>
        <taxon>Araneoidea</taxon>
        <taxon>Araneidae</taxon>
        <taxon>Araneus</taxon>
    </lineage>
</organism>
<dbReference type="Proteomes" id="UP000499080">
    <property type="component" value="Unassembled WGS sequence"/>
</dbReference>
<keyword evidence="2" id="KW-1185">Reference proteome</keyword>
<evidence type="ECO:0000313" key="2">
    <source>
        <dbReference type="Proteomes" id="UP000499080"/>
    </source>
</evidence>
<dbReference type="GO" id="GO:0003677">
    <property type="term" value="F:DNA binding"/>
    <property type="evidence" value="ECO:0007669"/>
    <property type="project" value="InterPro"/>
</dbReference>
<feature type="non-terminal residue" evidence="1">
    <location>
        <position position="1"/>
    </location>
</feature>
<proteinExistence type="predicted"/>
<protein>
    <submittedName>
        <fullName evidence="1">Replication factor C subunit 3</fullName>
    </submittedName>
</protein>
<accession>A0A4Y1ZV38</accession>
<dbReference type="EMBL" id="BGPR01078198">
    <property type="protein sequence ID" value="GBL69218.1"/>
    <property type="molecule type" value="Genomic_DNA"/>
</dbReference>
<dbReference type="Gene3D" id="1.20.272.10">
    <property type="match status" value="1"/>
</dbReference>
<sequence length="85" mass="9817">LAEVRNRIYELISHLIPTDIIFKGLLKELVNNCDGQLKGEVTQLAAFFEHRLQLGSKAIYHIEAFVAKFMALYKKFLEDNMADVY</sequence>
<dbReference type="AlphaFoldDB" id="A0A4Y1ZV38"/>
<dbReference type="GO" id="GO:0006260">
    <property type="term" value="P:DNA replication"/>
    <property type="evidence" value="ECO:0007669"/>
    <property type="project" value="InterPro"/>
</dbReference>
<evidence type="ECO:0000313" key="1">
    <source>
        <dbReference type="EMBL" id="GBL69218.1"/>
    </source>
</evidence>
<dbReference type="Pfam" id="PF22534">
    <property type="entry name" value="RFC_C"/>
    <property type="match status" value="1"/>
</dbReference>
<dbReference type="OrthoDB" id="761538at2759"/>
<dbReference type="SUPFAM" id="SSF48019">
    <property type="entry name" value="post-AAA+ oligomerization domain-like"/>
    <property type="match status" value="1"/>
</dbReference>
<reference evidence="1 2" key="1">
    <citation type="journal article" date="2019" name="Sci. Rep.">
        <title>Orb-weaving spider Araneus ventricosus genome elucidates the spidroin gene catalogue.</title>
        <authorList>
            <person name="Kono N."/>
            <person name="Nakamura H."/>
            <person name="Ohtoshi R."/>
            <person name="Moran D.A.P."/>
            <person name="Shinohara A."/>
            <person name="Yoshida Y."/>
            <person name="Fujiwara M."/>
            <person name="Mori M."/>
            <person name="Tomita M."/>
            <person name="Arakawa K."/>
        </authorList>
    </citation>
    <scope>NUCLEOTIDE SEQUENCE [LARGE SCALE GENOMIC DNA]</scope>
</reference>